<reference evidence="3 4" key="1">
    <citation type="submission" date="2021-11" db="EMBL/GenBank/DDBJ databases">
        <authorList>
            <person name="Islam A."/>
            <person name="Islam S."/>
            <person name="Flora M.S."/>
            <person name="Rahman M."/>
            <person name="Ziaur R.M."/>
            <person name="Epstein J.H."/>
            <person name="Hassan M."/>
            <person name="Klassen M."/>
            <person name="Woodard K."/>
            <person name="Webb A."/>
            <person name="Webby R.J."/>
            <person name="El Zowalaty M.E."/>
        </authorList>
    </citation>
    <scope>NUCLEOTIDE SEQUENCE [LARGE SCALE GENOMIC DNA]</scope>
    <source>
        <strain evidence="3">Pbs1</strain>
    </source>
</reference>
<keyword evidence="4" id="KW-1185">Reference proteome</keyword>
<feature type="compositionally biased region" description="Polar residues" evidence="1">
    <location>
        <begin position="104"/>
        <end position="116"/>
    </location>
</feature>
<evidence type="ECO:0000256" key="2">
    <source>
        <dbReference type="SAM" id="Phobius"/>
    </source>
</evidence>
<name>A0ABN8D3G8_9STRA</name>
<dbReference type="EMBL" id="CAKLCB010000253">
    <property type="protein sequence ID" value="CAH0517913.1"/>
    <property type="molecule type" value="Genomic_DNA"/>
</dbReference>
<keyword evidence="2" id="KW-0472">Membrane</keyword>
<evidence type="ECO:0000313" key="3">
    <source>
        <dbReference type="EMBL" id="CAH0517913.1"/>
    </source>
</evidence>
<sequence>MLFLPLEEDSIVFRLCLYYGVIVVILELIIPLLFHRRVRIKIPHMALHAPGVPLSSHEFQQRRLVLQQQITALQRALAETPVESPQKKKQCSSVDTTKNGLVASPSTSSLMVTRPSSSRKRSNGRIAISRSPLAADSLHTSMPSPMAMCDFLAIRAVPRGGFSFHKVFEEEESGEEKQDEILQEEQDNRMEAVNRRTMRRRESPTFSRRRPVRFVLEDADKAGYLGVSLKPNEAATRFETLIGARRRQRASTLQMYVSAAPALDRVPLSAATAPATRVKNVLEHSASNESDTAASEELLRPQDKNKVMEEDEERRELEQSGVSSPPRQQVGRDALEEDEGRKRPATNEPLTDFQAFCASFAAGGSAAAHRAMAKRKQYGAVDKQADSSATALHQIFDRLKHPRTVGQEMKQPNGDDTAVTPRSANKRSHYEAFGFDETEMTDNAVATRQVLQKSKNEQVSGMTNNQEEPEEKTPRIARRISFDNEVDALVDTPSKGVSGRLSNRKRKRTQAFGMSDEDDKDTEWRDSLAFRPHRFRLAD</sequence>
<proteinExistence type="predicted"/>
<dbReference type="Proteomes" id="UP001158986">
    <property type="component" value="Unassembled WGS sequence"/>
</dbReference>
<feature type="compositionally biased region" description="Basic and acidic residues" evidence="1">
    <location>
        <begin position="297"/>
        <end position="318"/>
    </location>
</feature>
<keyword evidence="2" id="KW-0812">Transmembrane</keyword>
<gene>
    <name evidence="3" type="ORF">PBS001_LOCUS4499</name>
</gene>
<feature type="region of interest" description="Disordered" evidence="1">
    <location>
        <begin position="406"/>
        <end position="428"/>
    </location>
</feature>
<feature type="region of interest" description="Disordered" evidence="1">
    <location>
        <begin position="283"/>
        <end position="348"/>
    </location>
</feature>
<accession>A0ABN8D3G8</accession>
<evidence type="ECO:0000256" key="1">
    <source>
        <dbReference type="SAM" id="MobiDB-lite"/>
    </source>
</evidence>
<evidence type="ECO:0000313" key="4">
    <source>
        <dbReference type="Proteomes" id="UP001158986"/>
    </source>
</evidence>
<protein>
    <submittedName>
        <fullName evidence="3">Uncharacterized protein</fullName>
    </submittedName>
</protein>
<feature type="transmembrane region" description="Helical" evidence="2">
    <location>
        <begin position="12"/>
        <end position="34"/>
    </location>
</feature>
<organism evidence="3 4">
    <name type="scientific">Peronospora belbahrii</name>
    <dbReference type="NCBI Taxonomy" id="622444"/>
    <lineage>
        <taxon>Eukaryota</taxon>
        <taxon>Sar</taxon>
        <taxon>Stramenopiles</taxon>
        <taxon>Oomycota</taxon>
        <taxon>Peronosporomycetes</taxon>
        <taxon>Peronosporales</taxon>
        <taxon>Peronosporaceae</taxon>
        <taxon>Peronospora</taxon>
    </lineage>
</organism>
<feature type="compositionally biased region" description="Polar residues" evidence="1">
    <location>
        <begin position="452"/>
        <end position="466"/>
    </location>
</feature>
<keyword evidence="2" id="KW-1133">Transmembrane helix</keyword>
<comment type="caution">
    <text evidence="3">The sequence shown here is derived from an EMBL/GenBank/DDBJ whole genome shotgun (WGS) entry which is preliminary data.</text>
</comment>
<feature type="region of interest" description="Disordered" evidence="1">
    <location>
        <begin position="452"/>
        <end position="528"/>
    </location>
</feature>
<feature type="region of interest" description="Disordered" evidence="1">
    <location>
        <begin position="104"/>
        <end position="129"/>
    </location>
</feature>